<sequence length="724" mass="77333">MESELQRGTTTGDGARGLMLRRPTPSRPQLALPPRPPMETLFRNSSDALPSPMLLTPSFLAEHDAEGKPISFSGLIAGTGYSPSSSAFQPSEANFVKGVNLDTQNITSRDSSGERLTGSSENASKEVVGSGRGAGGANAGAIRPSTARFKAMPPSRLPIPRSSYVTIPPGLSPTTLLDSPVLFATHQQCEPSPTTGTFPLPPLNSGTNSRASLSSEAFESSSSFVFKPFEKPGSCTTLPALTSLTPLGVSNQQTSAQVQTQVQTQSWPSHTSSLAAVPLPTSTAMAVSSIPLSEAAVSIEGFQSRTSTEVEKNEQLNIIGSLNSEDQKGYLPSEAPAHLERPSNDGYNWRKYGQKQVKGRENPRSYYKCTHSTCPMKKKVEQSLDGQITEIVYRGEHNHPKPQPTHRTLIKVANGSLSGGGRDGNSGGLKSDYTDQFGSANGESSSKLQHQSNYHSNSNPDLSSPSISDDEEGSRLLGGDGNEDEPDGKRRKKEKDTKGTLLVPRTICEPRVVVQTTSDVDILDDGYRWRKYGQKVVKGNPHPRSYYKCTNIGCPVRKHVERSPNDPNAVITTYEGKHNHDVPVARISSHDSAPITGASSSAAQATTSMLDTVVRNGGSLQGDGSEFANVASIVARHLEKAKAERNAVALQFQSGAQISSSNSLSKQTGEDGAFPFVKSEPSSISALRGGDSDTLNARRIFGGMNQFVEPSVRKGSAILPKNEQ</sequence>
<name>A0ACC2ENJ7_DIPCM</name>
<proteinExistence type="predicted"/>
<keyword evidence="2" id="KW-1185">Reference proteome</keyword>
<gene>
    <name evidence="1" type="ORF">O6H91_01G015400</name>
</gene>
<comment type="caution">
    <text evidence="1">The sequence shown here is derived from an EMBL/GenBank/DDBJ whole genome shotgun (WGS) entry which is preliminary data.</text>
</comment>
<evidence type="ECO:0000313" key="1">
    <source>
        <dbReference type="EMBL" id="KAJ7568011.1"/>
    </source>
</evidence>
<dbReference type="EMBL" id="CM055092">
    <property type="protein sequence ID" value="KAJ7568011.1"/>
    <property type="molecule type" value="Genomic_DNA"/>
</dbReference>
<accession>A0ACC2ENJ7</accession>
<evidence type="ECO:0000313" key="2">
    <source>
        <dbReference type="Proteomes" id="UP001162992"/>
    </source>
</evidence>
<protein>
    <submittedName>
        <fullName evidence="1">Uncharacterized protein</fullName>
    </submittedName>
</protein>
<organism evidence="1 2">
    <name type="scientific">Diphasiastrum complanatum</name>
    <name type="common">Issler's clubmoss</name>
    <name type="synonym">Lycopodium complanatum</name>
    <dbReference type="NCBI Taxonomy" id="34168"/>
    <lineage>
        <taxon>Eukaryota</taxon>
        <taxon>Viridiplantae</taxon>
        <taxon>Streptophyta</taxon>
        <taxon>Embryophyta</taxon>
        <taxon>Tracheophyta</taxon>
        <taxon>Lycopodiopsida</taxon>
        <taxon>Lycopodiales</taxon>
        <taxon>Lycopodiaceae</taxon>
        <taxon>Lycopodioideae</taxon>
        <taxon>Diphasiastrum</taxon>
    </lineage>
</organism>
<reference evidence="2" key="1">
    <citation type="journal article" date="2024" name="Proc. Natl. Acad. Sci. U.S.A.">
        <title>Extraordinary preservation of gene collinearity over three hundred million years revealed in homosporous lycophytes.</title>
        <authorList>
            <person name="Li C."/>
            <person name="Wickell D."/>
            <person name="Kuo L.Y."/>
            <person name="Chen X."/>
            <person name="Nie B."/>
            <person name="Liao X."/>
            <person name="Peng D."/>
            <person name="Ji J."/>
            <person name="Jenkins J."/>
            <person name="Williams M."/>
            <person name="Shu S."/>
            <person name="Plott C."/>
            <person name="Barry K."/>
            <person name="Rajasekar S."/>
            <person name="Grimwood J."/>
            <person name="Han X."/>
            <person name="Sun S."/>
            <person name="Hou Z."/>
            <person name="He W."/>
            <person name="Dai G."/>
            <person name="Sun C."/>
            <person name="Schmutz J."/>
            <person name="Leebens-Mack J.H."/>
            <person name="Li F.W."/>
            <person name="Wang L."/>
        </authorList>
    </citation>
    <scope>NUCLEOTIDE SEQUENCE [LARGE SCALE GENOMIC DNA]</scope>
    <source>
        <strain evidence="2">cv. PW_Plant_1</strain>
    </source>
</reference>
<dbReference type="Proteomes" id="UP001162992">
    <property type="component" value="Chromosome 1"/>
</dbReference>